<evidence type="ECO:0000256" key="1">
    <source>
        <dbReference type="SAM" id="MobiDB-lite"/>
    </source>
</evidence>
<proteinExistence type="predicted"/>
<reference evidence="4" key="1">
    <citation type="submission" date="2022-11" db="UniProtKB">
        <authorList>
            <consortium name="WormBaseParasite"/>
        </authorList>
    </citation>
    <scope>IDENTIFICATION</scope>
</reference>
<sequence>MTNYSTTITPTTTSTTTTTTATSTTTSTTTTTTTTTVATACQACVAADITLDPSAGITPVASPVTVGAGGCSEISVTCTAPAGMNIFMDFDNGQNNPDINQVNPVVAMFSCNAMGMWEYTSNIAMQSYVISTISCFAF</sequence>
<feature type="domain" description="C6" evidence="2">
    <location>
        <begin position="41"/>
        <end position="135"/>
    </location>
</feature>
<accession>A0A914PLN2</accession>
<evidence type="ECO:0000259" key="2">
    <source>
        <dbReference type="SMART" id="SM01048"/>
    </source>
</evidence>
<evidence type="ECO:0000313" key="3">
    <source>
        <dbReference type="Proteomes" id="UP000887578"/>
    </source>
</evidence>
<dbReference type="Pfam" id="PF01681">
    <property type="entry name" value="C6"/>
    <property type="match status" value="1"/>
</dbReference>
<keyword evidence="3" id="KW-1185">Reference proteome</keyword>
<name>A0A914PLN2_9BILA</name>
<dbReference type="InterPro" id="IPR002601">
    <property type="entry name" value="C6_domain"/>
</dbReference>
<feature type="region of interest" description="Disordered" evidence="1">
    <location>
        <begin position="1"/>
        <end position="29"/>
    </location>
</feature>
<dbReference type="WBParaSite" id="PDA_v2.g18883.t1">
    <property type="protein sequence ID" value="PDA_v2.g18883.t1"/>
    <property type="gene ID" value="PDA_v2.g18883"/>
</dbReference>
<dbReference type="AlphaFoldDB" id="A0A914PLN2"/>
<evidence type="ECO:0000313" key="4">
    <source>
        <dbReference type="WBParaSite" id="PDA_v2.g18883.t1"/>
    </source>
</evidence>
<protein>
    <submittedName>
        <fullName evidence="4">C6 domain-containing protein</fullName>
    </submittedName>
</protein>
<organism evidence="3 4">
    <name type="scientific">Panagrolaimus davidi</name>
    <dbReference type="NCBI Taxonomy" id="227884"/>
    <lineage>
        <taxon>Eukaryota</taxon>
        <taxon>Metazoa</taxon>
        <taxon>Ecdysozoa</taxon>
        <taxon>Nematoda</taxon>
        <taxon>Chromadorea</taxon>
        <taxon>Rhabditida</taxon>
        <taxon>Tylenchina</taxon>
        <taxon>Panagrolaimomorpha</taxon>
        <taxon>Panagrolaimoidea</taxon>
        <taxon>Panagrolaimidae</taxon>
        <taxon>Panagrolaimus</taxon>
    </lineage>
</organism>
<dbReference type="Proteomes" id="UP000887578">
    <property type="component" value="Unplaced"/>
</dbReference>
<dbReference type="SMART" id="SM01048">
    <property type="entry name" value="C6"/>
    <property type="match status" value="1"/>
</dbReference>